<dbReference type="InterPro" id="IPR013633">
    <property type="entry name" value="NRDE-2"/>
</dbReference>
<dbReference type="Proteomes" id="UP000813461">
    <property type="component" value="Unassembled WGS sequence"/>
</dbReference>
<proteinExistence type="inferred from homology"/>
<keyword evidence="6" id="KW-1185">Reference proteome</keyword>
<dbReference type="AlphaFoldDB" id="A0A8K0VTJ3"/>
<dbReference type="InterPro" id="IPR011990">
    <property type="entry name" value="TPR-like_helical_dom_sf"/>
</dbReference>
<evidence type="ECO:0000256" key="2">
    <source>
        <dbReference type="ARBA" id="ARBA00009265"/>
    </source>
</evidence>
<gene>
    <name evidence="5" type="ORF">FB567DRAFT_210479</name>
</gene>
<dbReference type="PANTHER" id="PTHR13471">
    <property type="entry name" value="TETRATRICOPEPTIDE-LIKE HELICAL"/>
    <property type="match status" value="1"/>
</dbReference>
<accession>A0A8K0VTJ3</accession>
<comment type="similarity">
    <text evidence="2">Belongs to the NRDE2 family.</text>
</comment>
<dbReference type="PANTHER" id="PTHR13471:SF0">
    <property type="entry name" value="NUCLEAR EXOSOME REGULATOR NRDE2"/>
    <property type="match status" value="1"/>
</dbReference>
<keyword evidence="3" id="KW-0539">Nucleus</keyword>
<feature type="region of interest" description="Disordered" evidence="4">
    <location>
        <begin position="1"/>
        <end position="59"/>
    </location>
</feature>
<feature type="compositionally biased region" description="Polar residues" evidence="4">
    <location>
        <begin position="157"/>
        <end position="167"/>
    </location>
</feature>
<organism evidence="5 6">
    <name type="scientific">Paraphoma chrysanthemicola</name>
    <dbReference type="NCBI Taxonomy" id="798071"/>
    <lineage>
        <taxon>Eukaryota</taxon>
        <taxon>Fungi</taxon>
        <taxon>Dikarya</taxon>
        <taxon>Ascomycota</taxon>
        <taxon>Pezizomycotina</taxon>
        <taxon>Dothideomycetes</taxon>
        <taxon>Pleosporomycetidae</taxon>
        <taxon>Pleosporales</taxon>
        <taxon>Pleosporineae</taxon>
        <taxon>Phaeosphaeriaceae</taxon>
        <taxon>Paraphoma</taxon>
    </lineage>
</organism>
<feature type="region of interest" description="Disordered" evidence="4">
    <location>
        <begin position="151"/>
        <end position="176"/>
    </location>
</feature>
<dbReference type="SUPFAM" id="SSF48452">
    <property type="entry name" value="TPR-like"/>
    <property type="match status" value="1"/>
</dbReference>
<feature type="compositionally biased region" description="Basic and acidic residues" evidence="4">
    <location>
        <begin position="26"/>
        <end position="41"/>
    </location>
</feature>
<reference evidence="5" key="1">
    <citation type="journal article" date="2021" name="Nat. Commun.">
        <title>Genetic determinants of endophytism in the Arabidopsis root mycobiome.</title>
        <authorList>
            <person name="Mesny F."/>
            <person name="Miyauchi S."/>
            <person name="Thiergart T."/>
            <person name="Pickel B."/>
            <person name="Atanasova L."/>
            <person name="Karlsson M."/>
            <person name="Huettel B."/>
            <person name="Barry K.W."/>
            <person name="Haridas S."/>
            <person name="Chen C."/>
            <person name="Bauer D."/>
            <person name="Andreopoulos W."/>
            <person name="Pangilinan J."/>
            <person name="LaButti K."/>
            <person name="Riley R."/>
            <person name="Lipzen A."/>
            <person name="Clum A."/>
            <person name="Drula E."/>
            <person name="Henrissat B."/>
            <person name="Kohler A."/>
            <person name="Grigoriev I.V."/>
            <person name="Martin F.M."/>
            <person name="Hacquard S."/>
        </authorList>
    </citation>
    <scope>NUCLEOTIDE SEQUENCE</scope>
    <source>
        <strain evidence="5">MPI-SDFR-AT-0120</strain>
    </source>
</reference>
<comment type="caution">
    <text evidence="5">The sequence shown here is derived from an EMBL/GenBank/DDBJ whole genome shotgun (WGS) entry which is preliminary data.</text>
</comment>
<protein>
    <submittedName>
        <fullName evidence="5">NRDE-2, necessary for RNA interference-domain-containing protein</fullName>
    </submittedName>
</protein>
<dbReference type="OrthoDB" id="297219at2759"/>
<evidence type="ECO:0000256" key="3">
    <source>
        <dbReference type="ARBA" id="ARBA00023242"/>
    </source>
</evidence>
<dbReference type="Pfam" id="PF08424">
    <property type="entry name" value="NRDE-2"/>
    <property type="match status" value="1"/>
</dbReference>
<dbReference type="Gene3D" id="1.25.40.10">
    <property type="entry name" value="Tetratricopeptide repeat domain"/>
    <property type="match status" value="2"/>
</dbReference>
<comment type="subcellular location">
    <subcellularLocation>
        <location evidence="1">Nucleus</location>
    </subcellularLocation>
</comment>
<dbReference type="GO" id="GO:0031048">
    <property type="term" value="P:regulatory ncRNA-mediated heterochromatin formation"/>
    <property type="evidence" value="ECO:0007669"/>
    <property type="project" value="TreeGrafter"/>
</dbReference>
<dbReference type="EMBL" id="JAGMVJ010000024">
    <property type="protein sequence ID" value="KAH7071775.1"/>
    <property type="molecule type" value="Genomic_DNA"/>
</dbReference>
<evidence type="ECO:0000313" key="6">
    <source>
        <dbReference type="Proteomes" id="UP000813461"/>
    </source>
</evidence>
<sequence length="985" mass="112155">MASNVPKFTSFRPKPKQVPDPVQEIQRSELPKKRTKAKDPKQNVSSAKELGRDAAPSQAYFSDRRGDADVLRYGVLNRYDIPAYRRYGYGCILGLDSSQKIDRDHSSETKIYIVPASGKRQERLLTSKRRAKDTSGNLRFVKPATASHDVQPDFIPVSNSRAKTPGNSEDEDAEPYRMLDHDNPLDPEPQEDIYLEEVDFGSALTKKNTELVRRTRECPEEVQFWLDLINHQEAMLLFDRPTADLSDAMKLQLADTRISLYEEALKKVGNEPSKQVQLHLGLFKEAARSWDAGRSHTRWKAALAQHPQSRDLWFAYLDFIQSSFALFKYESCRTTFHECLRAFQRGANNLPAEDSLHVFIRMTRMIHDSGYQELALAIWQGLLEMYVVKTKPTDEAQLEEFWETEEPRIGDVTLPSSALHPSASSDSTFDRFQKQELDATERLRCPGRTTDDVGEDDAFHTIFFTDIEEAIKSFPKGVSSILILEVFLCFCGLPPLSRIAQHQHQWWKDPFLQHRSLSHQLTYRDSQQTSNPFVTKLQDFGACPLQSVQPSTDSLFEHDFSLRSIRLEPGSVRQILRSVSDETVGQYLLAFESRHFPSDVVKTAKGLLKKRPSSQALYHAYGLLESARGKSEKANQVFGMALSLSGDRALKCDGLKLLSSWIWEALRQGDNVEALWRLVSPSGKVPERLQPQSRPNTDTISKSRVQLSECCEQALLCHDHHTAVMSTSLLALLEYLTNGELDVDVALTTHQHLSSWFSSHKLSHSPYAELHAQLIACLLTHHVTHAAIVKPTLIRNAVEPLIALFPDNTILLSLYAANEARFAIDDRVRGIMRQSDALQEPKSVAGWAFALRYEMLKGEIAGSTSHSLRALYKRAVDSDSTGAHCPALWSSFLQFETAQWQAQRAKSTDKRPGKDGKKRTWEVRKDEARARVKETFYQGLRSLPWCKDFVMLAFTDAMEVFTEEELWKIYRVMQEKEIRVYVELE</sequence>
<evidence type="ECO:0000256" key="4">
    <source>
        <dbReference type="SAM" id="MobiDB-lite"/>
    </source>
</evidence>
<dbReference type="GO" id="GO:1902369">
    <property type="term" value="P:negative regulation of RNA catabolic process"/>
    <property type="evidence" value="ECO:0007669"/>
    <property type="project" value="TreeGrafter"/>
</dbReference>
<dbReference type="GO" id="GO:0071013">
    <property type="term" value="C:catalytic step 2 spliceosome"/>
    <property type="evidence" value="ECO:0007669"/>
    <property type="project" value="TreeGrafter"/>
</dbReference>
<evidence type="ECO:0000313" key="5">
    <source>
        <dbReference type="EMBL" id="KAH7071775.1"/>
    </source>
</evidence>
<name>A0A8K0VTJ3_9PLEO</name>
<evidence type="ECO:0000256" key="1">
    <source>
        <dbReference type="ARBA" id="ARBA00004123"/>
    </source>
</evidence>